<sequence>MVVRKTRNRHCTVSGGRETGGQRQADNGRETEVACPVWKLQGARSNAWPRVAAATGRRAAASPQERSRGEPRWRHSDHGAQPQTCDVEEEPRPCRTNNVRGVSNKVTKSNPLQLEVRLVSSFFFY</sequence>
<dbReference type="EMBL" id="OZ035837">
    <property type="protein sequence ID" value="CAL1581676.1"/>
    <property type="molecule type" value="Genomic_DNA"/>
</dbReference>
<keyword evidence="3" id="KW-1185">Reference proteome</keyword>
<gene>
    <name evidence="2" type="ORF">KC01_LOCUS12412</name>
</gene>
<feature type="compositionally biased region" description="Basic residues" evidence="1">
    <location>
        <begin position="1"/>
        <end position="10"/>
    </location>
</feature>
<dbReference type="Proteomes" id="UP001497482">
    <property type="component" value="Chromosome 15"/>
</dbReference>
<evidence type="ECO:0000313" key="2">
    <source>
        <dbReference type="EMBL" id="CAL1581676.1"/>
    </source>
</evidence>
<evidence type="ECO:0000313" key="3">
    <source>
        <dbReference type="Proteomes" id="UP001497482"/>
    </source>
</evidence>
<feature type="region of interest" description="Disordered" evidence="1">
    <location>
        <begin position="53"/>
        <end position="103"/>
    </location>
</feature>
<name>A0AAV2JY91_KNICA</name>
<accession>A0AAV2JY91</accession>
<feature type="region of interest" description="Disordered" evidence="1">
    <location>
        <begin position="1"/>
        <end position="30"/>
    </location>
</feature>
<feature type="compositionally biased region" description="Basic and acidic residues" evidence="1">
    <location>
        <begin position="65"/>
        <end position="78"/>
    </location>
</feature>
<reference evidence="2 3" key="1">
    <citation type="submission" date="2024-04" db="EMBL/GenBank/DDBJ databases">
        <authorList>
            <person name="Waldvogel A.-M."/>
            <person name="Schoenle A."/>
        </authorList>
    </citation>
    <scope>NUCLEOTIDE SEQUENCE [LARGE SCALE GENOMIC DNA]</scope>
</reference>
<dbReference type="AlphaFoldDB" id="A0AAV2JY91"/>
<proteinExistence type="predicted"/>
<evidence type="ECO:0000256" key="1">
    <source>
        <dbReference type="SAM" id="MobiDB-lite"/>
    </source>
</evidence>
<protein>
    <submittedName>
        <fullName evidence="2">Uncharacterized protein</fullName>
    </submittedName>
</protein>
<organism evidence="2 3">
    <name type="scientific">Knipowitschia caucasica</name>
    <name type="common">Caucasian dwarf goby</name>
    <name type="synonym">Pomatoschistus caucasicus</name>
    <dbReference type="NCBI Taxonomy" id="637954"/>
    <lineage>
        <taxon>Eukaryota</taxon>
        <taxon>Metazoa</taxon>
        <taxon>Chordata</taxon>
        <taxon>Craniata</taxon>
        <taxon>Vertebrata</taxon>
        <taxon>Euteleostomi</taxon>
        <taxon>Actinopterygii</taxon>
        <taxon>Neopterygii</taxon>
        <taxon>Teleostei</taxon>
        <taxon>Neoteleostei</taxon>
        <taxon>Acanthomorphata</taxon>
        <taxon>Gobiaria</taxon>
        <taxon>Gobiiformes</taxon>
        <taxon>Gobioidei</taxon>
        <taxon>Gobiidae</taxon>
        <taxon>Gobiinae</taxon>
        <taxon>Knipowitschia</taxon>
    </lineage>
</organism>